<name>D0U558_9BACT</name>
<proteinExistence type="predicted"/>
<sequence length="423" mass="48015">MLNSVLRQLIFVIFGFTFLMNVNADDSFFDNDIIFDESEGDFDEWSDDSDIFGEETAIEEKRLAWLDLGVTQKWGFNPASDYSTTEERTEITLGTSGSVSDSGYGEVELKATKYWPSDSNYSTEKSDLEVEQAFLQFSFDDWSTKIGKYTIGWGELEGGALDVVNPSGGLTDPSMIPQWFLSATRYFDHSDLSFFYNTNPKVSKSSLLILKNDTYDEFGMRYGISSEGSDMAFYLGQLVPNDALINLTDGMVYATPYQLIGFGMNKAFDDFLLKFDIALKNNVQHNRTGQFIKVDRVDWDLAFDIQNDDRQWLISINSQYLLDYANDYLTPSILGVGVGAKQNNMSYMASVSDKFGDSDWKWGLSNVISSNNDLNLSSATLDWDINDQWQASFSGTYIDAKDNRAYATLDDYQRVNLEIKYQY</sequence>
<accession>D0U558</accession>
<dbReference type="EMBL" id="GQ369726">
    <property type="protein sequence ID" value="ACX30633.1"/>
    <property type="molecule type" value="Genomic_DNA"/>
</dbReference>
<organism evidence="1">
    <name type="scientific">uncultured bacterium ARCTIC96BD-19</name>
    <dbReference type="NCBI Taxonomy" id="672407"/>
    <lineage>
        <taxon>Bacteria</taxon>
        <taxon>environmental samples</taxon>
    </lineage>
</organism>
<dbReference type="AlphaFoldDB" id="D0U558"/>
<protein>
    <recommendedName>
        <fullName evidence="2">Tat pathway signal protein</fullName>
    </recommendedName>
</protein>
<evidence type="ECO:0000313" key="1">
    <source>
        <dbReference type="EMBL" id="ACX30633.1"/>
    </source>
</evidence>
<gene>
    <name evidence="1" type="ORF">FPPX45A23_0033</name>
</gene>
<evidence type="ECO:0008006" key="2">
    <source>
        <dbReference type="Google" id="ProtNLM"/>
    </source>
</evidence>
<reference evidence="1" key="1">
    <citation type="journal article" date="2009" name="Science">
        <title>Metagenome of a versatile chemolithoautotroph from expanding oceanic dead zones.</title>
        <authorList>
            <person name="Walsh D.A."/>
            <person name="Zaikova E."/>
            <person name="Howes C.L."/>
            <person name="Song Y.C."/>
            <person name="Wright J.J."/>
            <person name="Tringe S.G."/>
            <person name="Tortell P.D."/>
            <person name="Hallam S.J."/>
        </authorList>
    </citation>
    <scope>NUCLEOTIDE SEQUENCE</scope>
</reference>